<proteinExistence type="predicted"/>
<feature type="compositionally biased region" description="Basic and acidic residues" evidence="1">
    <location>
        <begin position="147"/>
        <end position="158"/>
    </location>
</feature>
<dbReference type="EMBL" id="JACOQI010000001">
    <property type="protein sequence ID" value="MBC5768962.1"/>
    <property type="molecule type" value="Genomic_DNA"/>
</dbReference>
<evidence type="ECO:0000256" key="1">
    <source>
        <dbReference type="SAM" id="MobiDB-lite"/>
    </source>
</evidence>
<dbReference type="InterPro" id="IPR010724">
    <property type="entry name" value="RepA_N"/>
</dbReference>
<protein>
    <submittedName>
        <fullName evidence="4">Replication initiator protein A</fullName>
    </submittedName>
</protein>
<dbReference type="RefSeq" id="WP_187013360.1">
    <property type="nucleotide sequence ID" value="NZ_JACOQI010000001.1"/>
</dbReference>
<evidence type="ECO:0000313" key="4">
    <source>
        <dbReference type="EMBL" id="MBC5768962.1"/>
    </source>
</evidence>
<evidence type="ECO:0000313" key="5">
    <source>
        <dbReference type="Proteomes" id="UP000620327"/>
    </source>
</evidence>
<feature type="domain" description="DUF6017" evidence="3">
    <location>
        <begin position="208"/>
        <end position="316"/>
    </location>
</feature>
<feature type="domain" description="Replication initiator A N-terminal" evidence="2">
    <location>
        <begin position="19"/>
        <end position="93"/>
    </location>
</feature>
<feature type="region of interest" description="Disordered" evidence="1">
    <location>
        <begin position="125"/>
        <end position="164"/>
    </location>
</feature>
<accession>A0A923MHC2</accession>
<dbReference type="Proteomes" id="UP000620327">
    <property type="component" value="Unassembled WGS sequence"/>
</dbReference>
<reference evidence="4" key="1">
    <citation type="submission" date="2020-08" db="EMBL/GenBank/DDBJ databases">
        <title>Genome public.</title>
        <authorList>
            <person name="Liu C."/>
            <person name="Sun Q."/>
        </authorList>
    </citation>
    <scope>NUCLEOTIDE SEQUENCE</scope>
    <source>
        <strain evidence="4">BX15</strain>
    </source>
</reference>
<gene>
    <name evidence="4" type="ORF">H8Z83_01170</name>
</gene>
<dbReference type="AlphaFoldDB" id="A0A923MHC2"/>
<evidence type="ECO:0000259" key="2">
    <source>
        <dbReference type="Pfam" id="PF06970"/>
    </source>
</evidence>
<sequence length="318" mass="36538">MSQSVVFDYYYGDESSQFSFYRIPRQLVTGQQFKKISTDAKLLYGLLLDRMGLSVRNGWYDDAGRVYIFYTLDEIQEDLNCGHEKAVKLLSELDTDKGCGLIERVKQGQGRPTKIYVKRFTTRRVPAETPAPQETPRLPKIGSQEVGKSEVKSSDNPKSRLPIFRSADFGKSDGNYIESNQTDFSYKNQSIHPSPSAEQPGWMDRSEYLREIKENIEYPFLCQQFNADDVDEVVGLMADVMCSTQSTVRIGGENIPLPQVQARFYRLDYSLMVYVFECLRRNTTQVRNIRAYLLTTLFNAPLTMNNHYQAEVQHDFGP</sequence>
<dbReference type="Pfam" id="PF19481">
    <property type="entry name" value="DUF6017"/>
    <property type="match status" value="1"/>
</dbReference>
<evidence type="ECO:0000259" key="3">
    <source>
        <dbReference type="Pfam" id="PF19481"/>
    </source>
</evidence>
<organism evidence="4 5">
    <name type="scientific">Dysosmobacter segnis</name>
    <dbReference type="NCBI Taxonomy" id="2763042"/>
    <lineage>
        <taxon>Bacteria</taxon>
        <taxon>Bacillati</taxon>
        <taxon>Bacillota</taxon>
        <taxon>Clostridia</taxon>
        <taxon>Eubacteriales</taxon>
        <taxon>Oscillospiraceae</taxon>
        <taxon>Dysosmobacter</taxon>
    </lineage>
</organism>
<name>A0A923MHC2_9FIRM</name>
<dbReference type="InterPro" id="IPR046059">
    <property type="entry name" value="DUF6017"/>
</dbReference>
<comment type="caution">
    <text evidence="4">The sequence shown here is derived from an EMBL/GenBank/DDBJ whole genome shotgun (WGS) entry which is preliminary data.</text>
</comment>
<dbReference type="Pfam" id="PF06970">
    <property type="entry name" value="RepA_N"/>
    <property type="match status" value="1"/>
</dbReference>
<keyword evidence="5" id="KW-1185">Reference proteome</keyword>